<feature type="signal peptide" evidence="2">
    <location>
        <begin position="1"/>
        <end position="22"/>
    </location>
</feature>
<gene>
    <name evidence="3" type="ORF">C7402_104409</name>
</gene>
<sequence length="90" mass="9144">MKALLVSAILSLGVVLTPAAFAQSTTPAQMPQHTSQGSGTQRANDSSGYGMEGGGTSNASVSGSSRAFTQASNHASNMHNEGRNGLFAHH</sequence>
<organism evidence="3 4">
    <name type="scientific">Paraburkholderia unamae</name>
    <dbReference type="NCBI Taxonomy" id="219649"/>
    <lineage>
        <taxon>Bacteria</taxon>
        <taxon>Pseudomonadati</taxon>
        <taxon>Pseudomonadota</taxon>
        <taxon>Betaproteobacteria</taxon>
        <taxon>Burkholderiales</taxon>
        <taxon>Burkholderiaceae</taxon>
        <taxon>Paraburkholderia</taxon>
    </lineage>
</organism>
<feature type="chain" id="PRO_5045147270" evidence="2">
    <location>
        <begin position="23"/>
        <end position="90"/>
    </location>
</feature>
<name>A0ABX5KX65_9BURK</name>
<evidence type="ECO:0000313" key="3">
    <source>
        <dbReference type="EMBL" id="PVX85165.1"/>
    </source>
</evidence>
<protein>
    <submittedName>
        <fullName evidence="3">Uncharacterized protein</fullName>
    </submittedName>
</protein>
<accession>A0ABX5KX65</accession>
<dbReference type="RefSeq" id="WP_116610719.1">
    <property type="nucleotide sequence ID" value="NZ_QEOB01000004.1"/>
</dbReference>
<proteinExistence type="predicted"/>
<comment type="caution">
    <text evidence="3">The sequence shown here is derived from an EMBL/GenBank/DDBJ whole genome shotgun (WGS) entry which is preliminary data.</text>
</comment>
<keyword evidence="4" id="KW-1185">Reference proteome</keyword>
<feature type="region of interest" description="Disordered" evidence="1">
    <location>
        <begin position="23"/>
        <end position="90"/>
    </location>
</feature>
<feature type="compositionally biased region" description="Polar residues" evidence="1">
    <location>
        <begin position="57"/>
        <end position="79"/>
    </location>
</feature>
<evidence type="ECO:0000256" key="2">
    <source>
        <dbReference type="SAM" id="SignalP"/>
    </source>
</evidence>
<dbReference type="EMBL" id="QEOB01000004">
    <property type="protein sequence ID" value="PVX85165.1"/>
    <property type="molecule type" value="Genomic_DNA"/>
</dbReference>
<keyword evidence="2" id="KW-0732">Signal</keyword>
<reference evidence="3 4" key="1">
    <citation type="submission" date="2018-05" db="EMBL/GenBank/DDBJ databases">
        <title>Genomic Encyclopedia of Type Strains, Phase IV (KMG-V): Genome sequencing to study the core and pangenomes of soil and plant-associated prokaryotes.</title>
        <authorList>
            <person name="Whitman W."/>
        </authorList>
    </citation>
    <scope>NUCLEOTIDE SEQUENCE [LARGE SCALE GENOMIC DNA]</scope>
    <source>
        <strain evidence="3 4">SCZa-39</strain>
    </source>
</reference>
<feature type="compositionally biased region" description="Polar residues" evidence="1">
    <location>
        <begin position="23"/>
        <end position="47"/>
    </location>
</feature>
<evidence type="ECO:0000313" key="4">
    <source>
        <dbReference type="Proteomes" id="UP000245712"/>
    </source>
</evidence>
<dbReference type="Proteomes" id="UP000245712">
    <property type="component" value="Unassembled WGS sequence"/>
</dbReference>
<evidence type="ECO:0000256" key="1">
    <source>
        <dbReference type="SAM" id="MobiDB-lite"/>
    </source>
</evidence>